<dbReference type="GO" id="GO:0046872">
    <property type="term" value="F:metal ion binding"/>
    <property type="evidence" value="ECO:0007669"/>
    <property type="project" value="UniProtKB-KW"/>
</dbReference>
<dbReference type="Proteomes" id="UP000232188">
    <property type="component" value="Unassembled WGS sequence"/>
</dbReference>
<evidence type="ECO:0000256" key="1">
    <source>
        <dbReference type="ARBA" id="ARBA00008635"/>
    </source>
</evidence>
<dbReference type="EMBL" id="NPDV01000006">
    <property type="protein sequence ID" value="PJZ53761.1"/>
    <property type="molecule type" value="Genomic_DNA"/>
</dbReference>
<feature type="binding site" evidence="3">
    <location>
        <position position="34"/>
    </location>
    <ligand>
        <name>a divalent metal cation</name>
        <dbReference type="ChEBI" id="CHEBI:60240"/>
    </ligand>
</feature>
<keyword evidence="2 3" id="KW-0479">Metal-binding</keyword>
<evidence type="ECO:0000313" key="5">
    <source>
        <dbReference type="EMBL" id="PJZ61422.1"/>
    </source>
</evidence>
<gene>
    <name evidence="5" type="ORF">CH376_13475</name>
    <name evidence="4" type="ORF">CH380_08330</name>
</gene>
<evidence type="ECO:0000256" key="3">
    <source>
        <dbReference type="PIRSR" id="PIRSR607837-1"/>
    </source>
</evidence>
<dbReference type="Pfam" id="PF05163">
    <property type="entry name" value="DinB"/>
    <property type="match status" value="1"/>
</dbReference>
<dbReference type="Gene3D" id="1.20.120.450">
    <property type="entry name" value="dinb family like domain"/>
    <property type="match status" value="1"/>
</dbReference>
<feature type="binding site" evidence="3">
    <location>
        <position position="138"/>
    </location>
    <ligand>
        <name>a divalent metal cation</name>
        <dbReference type="ChEBI" id="CHEBI:60240"/>
    </ligand>
</feature>
<dbReference type="InterPro" id="IPR034660">
    <property type="entry name" value="DinB/YfiT-like"/>
</dbReference>
<organism evidence="4 7">
    <name type="scientific">Leptospira adleri</name>
    <dbReference type="NCBI Taxonomy" id="2023186"/>
    <lineage>
        <taxon>Bacteria</taxon>
        <taxon>Pseudomonadati</taxon>
        <taxon>Spirochaetota</taxon>
        <taxon>Spirochaetia</taxon>
        <taxon>Leptospirales</taxon>
        <taxon>Leptospiraceae</taxon>
        <taxon>Leptospira</taxon>
    </lineage>
</organism>
<proteinExistence type="inferred from homology"/>
<evidence type="ECO:0000313" key="4">
    <source>
        <dbReference type="EMBL" id="PJZ53761.1"/>
    </source>
</evidence>
<keyword evidence="6" id="KW-1185">Reference proteome</keyword>
<sequence length="167" mass="19327">MNDRIYSAAERLPASIRTQDQKAFFGSIHATLNHILWGDKIWLGRFFKGGYSFDILTEETIAGVEGQNSNHRHEIEENFDRLKEERMKVDRDLVRWIGEGFTESDFIKDLEYHNTKGTAQSSPIFSVLTHLFNHQTHHRGQVTTLLFQNGIDPGPTDLIYYLRSNSN</sequence>
<evidence type="ECO:0000313" key="6">
    <source>
        <dbReference type="Proteomes" id="UP000232149"/>
    </source>
</evidence>
<dbReference type="PANTHER" id="PTHR37302:SF1">
    <property type="entry name" value="PROTEIN DINB"/>
    <property type="match status" value="1"/>
</dbReference>
<protein>
    <submittedName>
        <fullName evidence="4">Damage-inducible protein DinB</fullName>
    </submittedName>
</protein>
<evidence type="ECO:0000313" key="7">
    <source>
        <dbReference type="Proteomes" id="UP000232188"/>
    </source>
</evidence>
<reference evidence="6 7" key="1">
    <citation type="submission" date="2017-07" db="EMBL/GenBank/DDBJ databases">
        <title>Leptospira spp. isolated from tropical soils.</title>
        <authorList>
            <person name="Thibeaux R."/>
            <person name="Iraola G."/>
            <person name="Ferres I."/>
            <person name="Bierque E."/>
            <person name="Girault D."/>
            <person name="Soupe-Gilbert M.-E."/>
            <person name="Picardeau M."/>
            <person name="Goarant C."/>
        </authorList>
    </citation>
    <scope>NUCLEOTIDE SEQUENCE [LARGE SCALE GENOMIC DNA]</scope>
    <source>
        <strain evidence="4 7">FH2-B-C1</strain>
        <strain evidence="5 6">FH2-B-D1</strain>
    </source>
</reference>
<dbReference type="InterPro" id="IPR007837">
    <property type="entry name" value="DinB"/>
</dbReference>
<dbReference type="PANTHER" id="PTHR37302">
    <property type="entry name" value="SLR1116 PROTEIN"/>
    <property type="match status" value="1"/>
</dbReference>
<comment type="caution">
    <text evidence="4">The sequence shown here is derived from an EMBL/GenBank/DDBJ whole genome shotgun (WGS) entry which is preliminary data.</text>
</comment>
<dbReference type="EMBL" id="NPDU01000033">
    <property type="protein sequence ID" value="PJZ61422.1"/>
    <property type="molecule type" value="Genomic_DNA"/>
</dbReference>
<comment type="similarity">
    <text evidence="1">Belongs to the DinB family.</text>
</comment>
<feature type="binding site" evidence="3">
    <location>
        <position position="134"/>
    </location>
    <ligand>
        <name>a divalent metal cation</name>
        <dbReference type="ChEBI" id="CHEBI:60240"/>
    </ligand>
</feature>
<name>A0A2M9YQF9_9LEPT</name>
<evidence type="ECO:0000256" key="2">
    <source>
        <dbReference type="ARBA" id="ARBA00022723"/>
    </source>
</evidence>
<accession>A0A2M9YQF9</accession>
<dbReference type="AlphaFoldDB" id="A0A2M9YQF9"/>
<dbReference type="Proteomes" id="UP000232149">
    <property type="component" value="Unassembled WGS sequence"/>
</dbReference>
<dbReference type="SUPFAM" id="SSF109854">
    <property type="entry name" value="DinB/YfiT-like putative metalloenzymes"/>
    <property type="match status" value="1"/>
</dbReference>